<dbReference type="EMBL" id="JACJQY010000030">
    <property type="protein sequence ID" value="MBD2318518.1"/>
    <property type="molecule type" value="Genomic_DNA"/>
</dbReference>
<evidence type="ECO:0000313" key="1">
    <source>
        <dbReference type="EMBL" id="MBD2318518.1"/>
    </source>
</evidence>
<dbReference type="Proteomes" id="UP000618445">
    <property type="component" value="Unassembled WGS sequence"/>
</dbReference>
<keyword evidence="2" id="KW-1185">Reference proteome</keyword>
<accession>A0ABR8CCN3</accession>
<organism evidence="1 2">
    <name type="scientific">Phormidium tenue FACHB-1050</name>
    <dbReference type="NCBI Taxonomy" id="2692857"/>
    <lineage>
        <taxon>Bacteria</taxon>
        <taxon>Bacillati</taxon>
        <taxon>Cyanobacteriota</taxon>
        <taxon>Cyanophyceae</taxon>
        <taxon>Oscillatoriophycideae</taxon>
        <taxon>Oscillatoriales</taxon>
        <taxon>Oscillatoriaceae</taxon>
        <taxon>Phormidium</taxon>
    </lineage>
</organism>
<protein>
    <submittedName>
        <fullName evidence="1">Uncharacterized protein</fullName>
    </submittedName>
</protein>
<comment type="caution">
    <text evidence="1">The sequence shown here is derived from an EMBL/GenBank/DDBJ whole genome shotgun (WGS) entry which is preliminary data.</text>
</comment>
<gene>
    <name evidence="1" type="ORF">H6G05_16890</name>
</gene>
<reference evidence="1 2" key="1">
    <citation type="journal article" date="2020" name="ISME J.">
        <title>Comparative genomics reveals insights into cyanobacterial evolution and habitat adaptation.</title>
        <authorList>
            <person name="Chen M.Y."/>
            <person name="Teng W.K."/>
            <person name="Zhao L."/>
            <person name="Hu C.X."/>
            <person name="Zhou Y.K."/>
            <person name="Han B.P."/>
            <person name="Song L.R."/>
            <person name="Shu W.S."/>
        </authorList>
    </citation>
    <scope>NUCLEOTIDE SEQUENCE [LARGE SCALE GENOMIC DNA]</scope>
    <source>
        <strain evidence="1 2">FACHB-1050</strain>
    </source>
</reference>
<dbReference type="RefSeq" id="WP_190579589.1">
    <property type="nucleotide sequence ID" value="NZ_CAWPQU010000024.1"/>
</dbReference>
<name>A0ABR8CCN3_9CYAN</name>
<proteinExistence type="predicted"/>
<sequence>MSLASTNPKPEDELRRFAPQLIFWFYILIKPCIAIELKVIAEGIETTQ</sequence>
<evidence type="ECO:0000313" key="2">
    <source>
        <dbReference type="Proteomes" id="UP000618445"/>
    </source>
</evidence>